<evidence type="ECO:0000256" key="5">
    <source>
        <dbReference type="ARBA" id="ARBA00022989"/>
    </source>
</evidence>
<dbReference type="Pfam" id="PF02397">
    <property type="entry name" value="Bac_transf"/>
    <property type="match status" value="1"/>
</dbReference>
<dbReference type="GO" id="GO:0016020">
    <property type="term" value="C:membrane"/>
    <property type="evidence" value="ECO:0007669"/>
    <property type="project" value="UniProtKB-SubCell"/>
</dbReference>
<feature type="transmembrane region" description="Helical" evidence="7">
    <location>
        <begin position="85"/>
        <end position="105"/>
    </location>
</feature>
<evidence type="ECO:0000313" key="10">
    <source>
        <dbReference type="Proteomes" id="UP000192660"/>
    </source>
</evidence>
<keyword evidence="10" id="KW-1185">Reference proteome</keyword>
<organism evidence="9 10">
    <name type="scientific">Sulfobacillus thermosulfidooxidans (strain DSM 9293 / VKM B-1269 / AT-1)</name>
    <dbReference type="NCBI Taxonomy" id="929705"/>
    <lineage>
        <taxon>Bacteria</taxon>
        <taxon>Bacillati</taxon>
        <taxon>Bacillota</taxon>
        <taxon>Clostridia</taxon>
        <taxon>Eubacteriales</taxon>
        <taxon>Clostridiales Family XVII. Incertae Sedis</taxon>
        <taxon>Sulfobacillus</taxon>
    </lineage>
</organism>
<feature type="transmembrane region" description="Helical" evidence="7">
    <location>
        <begin position="111"/>
        <end position="130"/>
    </location>
</feature>
<feature type="transmembrane region" description="Helical" evidence="7">
    <location>
        <begin position="278"/>
        <end position="299"/>
    </location>
</feature>
<feature type="transmembrane region" description="Helical" evidence="7">
    <location>
        <begin position="45"/>
        <end position="64"/>
    </location>
</feature>
<dbReference type="Proteomes" id="UP000192660">
    <property type="component" value="Unassembled WGS sequence"/>
</dbReference>
<evidence type="ECO:0000313" key="9">
    <source>
        <dbReference type="EMBL" id="SMC04375.1"/>
    </source>
</evidence>
<keyword evidence="6 7" id="KW-0472">Membrane</keyword>
<evidence type="ECO:0000256" key="2">
    <source>
        <dbReference type="ARBA" id="ARBA00006464"/>
    </source>
</evidence>
<dbReference type="Pfam" id="PF13727">
    <property type="entry name" value="CoA_binding_3"/>
    <property type="match status" value="1"/>
</dbReference>
<gene>
    <name evidence="9" type="ORF">SAMN00768000_1617</name>
</gene>
<dbReference type="NCBIfam" id="TIGR03025">
    <property type="entry name" value="EPS_sugtrans"/>
    <property type="match status" value="1"/>
</dbReference>
<sequence length="467" mass="53153">MFKHWTNRWDELAVLVDTGAAYLAYLIAVHVYLTWLNPRVATVELITFYFSFSPVLLALNWLVLKFNFKGYSRRWNQLPAEARMLVLSNLESTLALALLIFFVKATWFSRLIFVLLPVISLILQLTVHTLTKVGVNRFRLGGMDVRRLIVMGYPKRVKIFARTVDAVPEAGMEVIDRLEIPLGSVEKGHQGIDKLRQLLHSTVVDTVVLALPMADDVMMNAIRMAHQQGKEVRLVLDEVGAFAYKSVLYDFYGNSVLVVNSSRGQQSARQAVKRIMDVLFSFLGIIVTLPIMALVALLIKWDSPDGPVFFVQQRVGLNGRLFPCFKFRTMVPNAESLKEEIAHLNVMSGPVFKVPDDPRVTRIGKFLRKTSLDELPQLLNVLLGHMSLVGPRPALPSEVERYGEDYRKRLSVRPGITCLWQISGRNEIDFEQWMQLDMEYIDSWSLLLDFKILLKTIPAVLQQKGAH</sequence>
<feature type="domain" description="Bacterial sugar transferase" evidence="8">
    <location>
        <begin position="273"/>
        <end position="461"/>
    </location>
</feature>
<feature type="transmembrane region" description="Helical" evidence="7">
    <location>
        <begin position="12"/>
        <end position="33"/>
    </location>
</feature>
<evidence type="ECO:0000256" key="4">
    <source>
        <dbReference type="ARBA" id="ARBA00022692"/>
    </source>
</evidence>
<comment type="similarity">
    <text evidence="2">Belongs to the bacterial sugar transferase family.</text>
</comment>
<reference evidence="10" key="1">
    <citation type="submission" date="2017-04" db="EMBL/GenBank/DDBJ databases">
        <authorList>
            <person name="Varghese N."/>
            <person name="Submissions S."/>
        </authorList>
    </citation>
    <scope>NUCLEOTIDE SEQUENCE [LARGE SCALE GENOMIC DNA]</scope>
    <source>
        <strain evidence="10">DSM 9293</strain>
    </source>
</reference>
<dbReference type="PANTHER" id="PTHR30576:SF10">
    <property type="entry name" value="SLL5057 PROTEIN"/>
    <property type="match status" value="1"/>
</dbReference>
<keyword evidence="3 9" id="KW-0808">Transferase</keyword>
<keyword evidence="5 7" id="KW-1133">Transmembrane helix</keyword>
<accession>A0A1W1WDT2</accession>
<dbReference type="RefSeq" id="WP_084661219.1">
    <property type="nucleotide sequence ID" value="NZ_FWWY01000001.1"/>
</dbReference>
<proteinExistence type="inferred from homology"/>
<evidence type="ECO:0000259" key="8">
    <source>
        <dbReference type="Pfam" id="PF02397"/>
    </source>
</evidence>
<protein>
    <submittedName>
        <fullName evidence="9">Undecaprenyl-phosphate galactose phosphotransferase, WbaP/exopolysaccharide biosynthesis polyprenyl glycosylphosphotransferase</fullName>
    </submittedName>
</protein>
<dbReference type="GO" id="GO:0016780">
    <property type="term" value="F:phosphotransferase activity, for other substituted phosphate groups"/>
    <property type="evidence" value="ECO:0007669"/>
    <property type="project" value="TreeGrafter"/>
</dbReference>
<dbReference type="InterPro" id="IPR017475">
    <property type="entry name" value="EPS_sugar_tfrase"/>
</dbReference>
<dbReference type="InterPro" id="IPR003362">
    <property type="entry name" value="Bact_transf"/>
</dbReference>
<evidence type="ECO:0000256" key="3">
    <source>
        <dbReference type="ARBA" id="ARBA00022679"/>
    </source>
</evidence>
<keyword evidence="4 7" id="KW-0812">Transmembrane</keyword>
<dbReference type="PANTHER" id="PTHR30576">
    <property type="entry name" value="COLANIC BIOSYNTHESIS UDP-GLUCOSE LIPID CARRIER TRANSFERASE"/>
    <property type="match status" value="1"/>
</dbReference>
<dbReference type="EMBL" id="FWWY01000001">
    <property type="protein sequence ID" value="SMC04375.1"/>
    <property type="molecule type" value="Genomic_DNA"/>
</dbReference>
<dbReference type="STRING" id="28034.BFX07_01300"/>
<evidence type="ECO:0000256" key="6">
    <source>
        <dbReference type="ARBA" id="ARBA00023136"/>
    </source>
</evidence>
<dbReference type="OrthoDB" id="9808602at2"/>
<comment type="subcellular location">
    <subcellularLocation>
        <location evidence="1">Membrane</location>
        <topology evidence="1">Multi-pass membrane protein</topology>
    </subcellularLocation>
</comment>
<evidence type="ECO:0000256" key="7">
    <source>
        <dbReference type="SAM" id="Phobius"/>
    </source>
</evidence>
<dbReference type="AlphaFoldDB" id="A0A1W1WDT2"/>
<name>A0A1W1WDT2_SULTA</name>
<evidence type="ECO:0000256" key="1">
    <source>
        <dbReference type="ARBA" id="ARBA00004141"/>
    </source>
</evidence>